<organism evidence="3 4">
    <name type="scientific">Nitrospirillum amazonense</name>
    <dbReference type="NCBI Taxonomy" id="28077"/>
    <lineage>
        <taxon>Bacteria</taxon>
        <taxon>Pseudomonadati</taxon>
        <taxon>Pseudomonadota</taxon>
        <taxon>Alphaproteobacteria</taxon>
        <taxon>Rhodospirillales</taxon>
        <taxon>Azospirillaceae</taxon>
        <taxon>Nitrospirillum</taxon>
    </lineage>
</organism>
<feature type="transmembrane region" description="Helical" evidence="2">
    <location>
        <begin position="51"/>
        <end position="70"/>
    </location>
</feature>
<keyword evidence="2" id="KW-0472">Membrane</keyword>
<proteinExistence type="predicted"/>
<accession>A0A560FNB2</accession>
<sequence>MSFRGLPRIADWLRLAAAPTFAVMAAVTAIQEAARPAMLCITPADAWPLGGMTQMYLLMAIFHLGPWLALAGRQSSAHLGQPPRRKDDMNPSAQVKIGWRKP</sequence>
<keyword evidence="4" id="KW-1185">Reference proteome</keyword>
<feature type="transmembrane region" description="Helical" evidence="2">
    <location>
        <begin position="12"/>
        <end position="31"/>
    </location>
</feature>
<feature type="region of interest" description="Disordered" evidence="1">
    <location>
        <begin position="77"/>
        <end position="102"/>
    </location>
</feature>
<dbReference type="AlphaFoldDB" id="A0A560FNB2"/>
<protein>
    <submittedName>
        <fullName evidence="3">Uncharacterized protein</fullName>
    </submittedName>
</protein>
<evidence type="ECO:0000313" key="3">
    <source>
        <dbReference type="EMBL" id="TWB23103.1"/>
    </source>
</evidence>
<name>A0A560FNB2_9PROT</name>
<evidence type="ECO:0000256" key="1">
    <source>
        <dbReference type="SAM" id="MobiDB-lite"/>
    </source>
</evidence>
<comment type="caution">
    <text evidence="3">The sequence shown here is derived from an EMBL/GenBank/DDBJ whole genome shotgun (WGS) entry which is preliminary data.</text>
</comment>
<dbReference type="Proteomes" id="UP000316545">
    <property type="component" value="Unassembled WGS sequence"/>
</dbReference>
<evidence type="ECO:0000313" key="4">
    <source>
        <dbReference type="Proteomes" id="UP000316545"/>
    </source>
</evidence>
<keyword evidence="2" id="KW-0812">Transmembrane</keyword>
<dbReference type="EMBL" id="VITO01000014">
    <property type="protein sequence ID" value="TWB23103.1"/>
    <property type="molecule type" value="Genomic_DNA"/>
</dbReference>
<gene>
    <name evidence="3" type="ORF">FBZ88_11426</name>
</gene>
<keyword evidence="2" id="KW-1133">Transmembrane helix</keyword>
<reference evidence="3 4" key="1">
    <citation type="submission" date="2019-06" db="EMBL/GenBank/DDBJ databases">
        <title>Genomic Encyclopedia of Type Strains, Phase IV (KMG-V): Genome sequencing to study the core and pangenomes of soil and plant-associated prokaryotes.</title>
        <authorList>
            <person name="Whitman W."/>
        </authorList>
    </citation>
    <scope>NUCLEOTIDE SEQUENCE [LARGE SCALE GENOMIC DNA]</scope>
    <source>
        <strain evidence="3 4">BR 11865</strain>
    </source>
</reference>
<evidence type="ECO:0000256" key="2">
    <source>
        <dbReference type="SAM" id="Phobius"/>
    </source>
</evidence>